<dbReference type="RefSeq" id="WP_219778498.1">
    <property type="nucleotide sequence ID" value="NZ_JAHXPT010000003.1"/>
</dbReference>
<reference evidence="3 4" key="1">
    <citation type="submission" date="2021-07" db="EMBL/GenBank/DDBJ databases">
        <title>Clostridium weizhouense sp. nov., an anaerobic bacterium isolated from activated sludge of Petroleum wastewater.</title>
        <authorList>
            <person name="Li Q."/>
        </authorList>
    </citation>
    <scope>NUCLEOTIDE SEQUENCE [LARGE SCALE GENOMIC DNA]</scope>
    <source>
        <strain evidence="3 4">YB-6</strain>
    </source>
</reference>
<dbReference type="Pfam" id="PF06445">
    <property type="entry name" value="GyrI-like"/>
    <property type="match status" value="1"/>
</dbReference>
<dbReference type="SUPFAM" id="SSF55136">
    <property type="entry name" value="Probable bacterial effector-binding domain"/>
    <property type="match status" value="1"/>
</dbReference>
<proteinExistence type="predicted"/>
<dbReference type="Pfam" id="PF13411">
    <property type="entry name" value="MerR_1"/>
    <property type="match status" value="1"/>
</dbReference>
<organism evidence="3 4">
    <name type="scientific">Clostridium weizhouense</name>
    <dbReference type="NCBI Taxonomy" id="2859781"/>
    <lineage>
        <taxon>Bacteria</taxon>
        <taxon>Bacillati</taxon>
        <taxon>Bacillota</taxon>
        <taxon>Clostridia</taxon>
        <taxon>Eubacteriales</taxon>
        <taxon>Clostridiaceae</taxon>
        <taxon>Clostridium</taxon>
    </lineage>
</organism>
<accession>A0ABS7ALB1</accession>
<dbReference type="InterPro" id="IPR011256">
    <property type="entry name" value="Reg_factor_effector_dom_sf"/>
</dbReference>
<dbReference type="PROSITE" id="PS50937">
    <property type="entry name" value="HTH_MERR_2"/>
    <property type="match status" value="1"/>
</dbReference>
<dbReference type="Gene3D" id="3.20.80.10">
    <property type="entry name" value="Regulatory factor, effector binding domain"/>
    <property type="match status" value="1"/>
</dbReference>
<evidence type="ECO:0000313" key="4">
    <source>
        <dbReference type="Proteomes" id="UP001519921"/>
    </source>
</evidence>
<dbReference type="EMBL" id="JAHXPT010000003">
    <property type="protein sequence ID" value="MBW6409439.1"/>
    <property type="molecule type" value="Genomic_DNA"/>
</dbReference>
<dbReference type="InterPro" id="IPR029442">
    <property type="entry name" value="GyrI-like"/>
</dbReference>
<dbReference type="SMART" id="SM00422">
    <property type="entry name" value="HTH_MERR"/>
    <property type="match status" value="1"/>
</dbReference>
<evidence type="ECO:0000256" key="1">
    <source>
        <dbReference type="ARBA" id="ARBA00023125"/>
    </source>
</evidence>
<dbReference type="InterPro" id="IPR010499">
    <property type="entry name" value="AraC_E-bd"/>
</dbReference>
<gene>
    <name evidence="3" type="ORF">KYD98_04990</name>
</gene>
<dbReference type="InterPro" id="IPR000551">
    <property type="entry name" value="MerR-type_HTH_dom"/>
</dbReference>
<dbReference type="PANTHER" id="PTHR30204">
    <property type="entry name" value="REDOX-CYCLING DRUG-SENSING TRANSCRIPTIONAL ACTIVATOR SOXR"/>
    <property type="match status" value="1"/>
</dbReference>
<sequence>MLNIGEFSKICAVTTRTLRHYDDIGLITPNMINKENGYRLYDISQIRDMIFIKRLKEYNFSLEEIKEIISTNDNEFMLNKIINKKLQIQNIIKQFNDIEKQITEDITNLKKGVDIMSFIDKIEVKLVETQDMNILNLRQRMNVEEYGYYIGKLFEIVYSNHFKVEGCPMSIYHDSEFNPEDNDTEIALPIKENNKFTRILKGNTCAMTTFVGPYSKLNGAYGKLTEWIEKNKYEFIDAPYEKYIKGPMDGGDIITEIYFPIKKK</sequence>
<dbReference type="InterPro" id="IPR047057">
    <property type="entry name" value="MerR_fam"/>
</dbReference>
<evidence type="ECO:0000259" key="2">
    <source>
        <dbReference type="PROSITE" id="PS50937"/>
    </source>
</evidence>
<keyword evidence="4" id="KW-1185">Reference proteome</keyword>
<comment type="caution">
    <text evidence="3">The sequence shown here is derived from an EMBL/GenBank/DDBJ whole genome shotgun (WGS) entry which is preliminary data.</text>
</comment>
<dbReference type="SUPFAM" id="SSF46955">
    <property type="entry name" value="Putative DNA-binding domain"/>
    <property type="match status" value="1"/>
</dbReference>
<dbReference type="Proteomes" id="UP001519921">
    <property type="component" value="Unassembled WGS sequence"/>
</dbReference>
<dbReference type="Gene3D" id="1.10.1660.10">
    <property type="match status" value="1"/>
</dbReference>
<keyword evidence="1" id="KW-0238">DNA-binding</keyword>
<dbReference type="SMART" id="SM00871">
    <property type="entry name" value="AraC_E_bind"/>
    <property type="match status" value="1"/>
</dbReference>
<name>A0ABS7ALB1_9CLOT</name>
<dbReference type="InterPro" id="IPR009061">
    <property type="entry name" value="DNA-bd_dom_put_sf"/>
</dbReference>
<evidence type="ECO:0000313" key="3">
    <source>
        <dbReference type="EMBL" id="MBW6409439.1"/>
    </source>
</evidence>
<dbReference type="PANTHER" id="PTHR30204:SF97">
    <property type="entry name" value="MERR FAMILY REGULATORY PROTEIN"/>
    <property type="match status" value="1"/>
</dbReference>
<protein>
    <submittedName>
        <fullName evidence="3">MerR family transcriptional regulator</fullName>
    </submittedName>
</protein>
<feature type="domain" description="HTH merR-type" evidence="2">
    <location>
        <begin position="1"/>
        <end position="71"/>
    </location>
</feature>